<reference evidence="3" key="1">
    <citation type="submission" date="2021-02" db="EMBL/GenBank/DDBJ databases">
        <title>Sulfurospirillum tamanensis sp. nov.</title>
        <authorList>
            <person name="Merkel A.Y."/>
        </authorList>
    </citation>
    <scope>NUCLEOTIDE SEQUENCE [LARGE SCALE GENOMIC DNA]</scope>
    <source>
        <strain evidence="3">T05b</strain>
    </source>
</reference>
<keyword evidence="3" id="KW-1185">Reference proteome</keyword>
<feature type="chain" id="PRO_5045171847" evidence="1">
    <location>
        <begin position="18"/>
        <end position="394"/>
    </location>
</feature>
<name>A0ABS2WNR2_9BACT</name>
<accession>A0ABS2WNR2</accession>
<gene>
    <name evidence="2" type="ORF">JWV37_00855</name>
</gene>
<feature type="signal peptide" evidence="1">
    <location>
        <begin position="1"/>
        <end position="17"/>
    </location>
</feature>
<dbReference type="Proteomes" id="UP000703590">
    <property type="component" value="Unassembled WGS sequence"/>
</dbReference>
<comment type="caution">
    <text evidence="2">The sequence shown here is derived from an EMBL/GenBank/DDBJ whole genome shotgun (WGS) entry which is preliminary data.</text>
</comment>
<reference evidence="2 3" key="3">
    <citation type="submission" date="2021-02" db="EMBL/GenBank/DDBJ databases">
        <authorList>
            <person name="Merkel A.Y."/>
        </authorList>
    </citation>
    <scope>NUCLEOTIDE SEQUENCE [LARGE SCALE GENOMIC DNA]</scope>
    <source>
        <strain evidence="2 3">T05b</strain>
    </source>
</reference>
<reference evidence="2 3" key="2">
    <citation type="submission" date="2021-02" db="EMBL/GenBank/DDBJ databases">
        <title>Sulfurospirillum tamanensis sp. nov.</title>
        <authorList>
            <person name="Frolova A."/>
            <person name="Merkel A."/>
            <person name="Slobodkin A."/>
        </authorList>
    </citation>
    <scope>NUCLEOTIDE SEQUENCE [LARGE SCALE GENOMIC DNA]</scope>
    <source>
        <strain evidence="2 3">T05b</strain>
    </source>
</reference>
<dbReference type="SUPFAM" id="SSF56954">
    <property type="entry name" value="Outer membrane efflux proteins (OEP)"/>
    <property type="match status" value="1"/>
</dbReference>
<evidence type="ECO:0000256" key="1">
    <source>
        <dbReference type="SAM" id="SignalP"/>
    </source>
</evidence>
<protein>
    <submittedName>
        <fullName evidence="2">TolC family protein</fullName>
    </submittedName>
</protein>
<dbReference type="EMBL" id="JAFHKK010000001">
    <property type="protein sequence ID" value="MBN2963316.1"/>
    <property type="molecule type" value="Genomic_DNA"/>
</dbReference>
<proteinExistence type="predicted"/>
<organism evidence="2 3">
    <name type="scientific">Sulfurospirillum tamanense</name>
    <dbReference type="NCBI Taxonomy" id="2813362"/>
    <lineage>
        <taxon>Bacteria</taxon>
        <taxon>Pseudomonadati</taxon>
        <taxon>Campylobacterota</taxon>
        <taxon>Epsilonproteobacteria</taxon>
        <taxon>Campylobacterales</taxon>
        <taxon>Sulfurospirillaceae</taxon>
        <taxon>Sulfurospirillum</taxon>
    </lineage>
</organism>
<keyword evidence="1" id="KW-0732">Signal</keyword>
<dbReference type="Gene3D" id="1.20.1600.10">
    <property type="entry name" value="Outer membrane efflux proteins (OEP)"/>
    <property type="match status" value="1"/>
</dbReference>
<evidence type="ECO:0000313" key="2">
    <source>
        <dbReference type="EMBL" id="MBN2963316.1"/>
    </source>
</evidence>
<sequence>MQRALFLLVALTGYALAQSSLVSLAYEHNFELKTLKAQKAALEEAVGLSKIWDNPTLSVGVMDIFLDKPLTRDQGMQNESIALTQTIPTGSKRDLQATLARADVALKRLEIDEKKRQLSRQIGLLEHALWRAEADMDAVEGILDILEASQEAHLGYNPTASHLSPAHTTAIFQKTLLLQKRTLAQEKASLKHELQSLVNAPLPSLTLPEGLLPYPYEDEHALLAQNPRLQQAHLRSHQRNTQLSLEKAMKTPDLMLKLGYNRREGREDYAFVELGMALPLYGKETLRARKATLEHAASEHAASTLHEQLRFALENALLSKALQSDKIALTEAIIRETNALYALYQSTAFSQNESLLRLYETLTKRLEAQLGLNQATYAYNASVLTIAYLLGASL</sequence>
<dbReference type="RefSeq" id="WP_205457749.1">
    <property type="nucleotide sequence ID" value="NZ_JAFHKK010000001.1"/>
</dbReference>
<evidence type="ECO:0000313" key="3">
    <source>
        <dbReference type="Proteomes" id="UP000703590"/>
    </source>
</evidence>